<keyword evidence="3" id="KW-1185">Reference proteome</keyword>
<protein>
    <submittedName>
        <fullName evidence="2">Uncharacterized protein</fullName>
    </submittedName>
</protein>
<name>A0A0C1QPP9_9BACT</name>
<feature type="region of interest" description="Disordered" evidence="1">
    <location>
        <begin position="1"/>
        <end position="24"/>
    </location>
</feature>
<comment type="caution">
    <text evidence="2">The sequence shown here is derived from an EMBL/GenBank/DDBJ whole genome shotgun (WGS) entry which is preliminary data.</text>
</comment>
<sequence length="94" mass="10614">MIPRVHATPQLTWHHSRPSYGRRKGEGVCLQATEQDPRDWDHGREDERDGAWAEAVRAMVRSAAKGVDSAVFGETSATLFGAYWEIMLSMRQLS</sequence>
<dbReference type="AlphaFoldDB" id="A0A0C1QPP9"/>
<organism evidence="2 3">
    <name type="scientific">Geobacter soli</name>
    <dbReference type="NCBI Taxonomy" id="1510391"/>
    <lineage>
        <taxon>Bacteria</taxon>
        <taxon>Pseudomonadati</taxon>
        <taxon>Thermodesulfobacteriota</taxon>
        <taxon>Desulfuromonadia</taxon>
        <taxon>Geobacterales</taxon>
        <taxon>Geobacteraceae</taxon>
        <taxon>Geobacter</taxon>
    </lineage>
</organism>
<dbReference type="EMBL" id="JXBL01000001">
    <property type="protein sequence ID" value="KIE42597.1"/>
    <property type="molecule type" value="Genomic_DNA"/>
</dbReference>
<evidence type="ECO:0000256" key="1">
    <source>
        <dbReference type="SAM" id="MobiDB-lite"/>
    </source>
</evidence>
<proteinExistence type="predicted"/>
<evidence type="ECO:0000313" key="3">
    <source>
        <dbReference type="Proteomes" id="UP000031433"/>
    </source>
</evidence>
<gene>
    <name evidence="2" type="ORF">SE37_08135</name>
</gene>
<evidence type="ECO:0000313" key="2">
    <source>
        <dbReference type="EMBL" id="KIE42597.1"/>
    </source>
</evidence>
<accession>A0A0C1QPP9</accession>
<reference evidence="2 3" key="1">
    <citation type="submission" date="2015-01" db="EMBL/GenBank/DDBJ databases">
        <title>Genome sequence of the anaerobic bacterium Geobacter soli GSS01, a dissimilatory Fe(III) reducer from soil.</title>
        <authorList>
            <person name="Yang G."/>
            <person name="Zhou S."/>
        </authorList>
    </citation>
    <scope>NUCLEOTIDE SEQUENCE [LARGE SCALE GENOMIC DNA]</scope>
    <source>
        <strain evidence="2 3">GSS01</strain>
    </source>
</reference>
<dbReference type="Proteomes" id="UP000031433">
    <property type="component" value="Unassembled WGS sequence"/>
</dbReference>